<dbReference type="InterPro" id="IPR008964">
    <property type="entry name" value="Invasin/intimin_cell_adhesion"/>
</dbReference>
<dbReference type="RefSeq" id="WP_092723138.1">
    <property type="nucleotide sequence ID" value="NZ_FNGW01000002.1"/>
</dbReference>
<feature type="domain" description="BIG2" evidence="1">
    <location>
        <begin position="323"/>
        <end position="395"/>
    </location>
</feature>
<dbReference type="STRING" id="1121325.SAMN04515677_102159"/>
<evidence type="ECO:0000313" key="2">
    <source>
        <dbReference type="EMBL" id="SDL49502.1"/>
    </source>
</evidence>
<keyword evidence="3" id="KW-1185">Reference proteome</keyword>
<accession>A0A1G9KIP1</accession>
<organism evidence="2 3">
    <name type="scientific">Romboutsia lituseburensis DSM 797</name>
    <dbReference type="NCBI Taxonomy" id="1121325"/>
    <lineage>
        <taxon>Bacteria</taxon>
        <taxon>Bacillati</taxon>
        <taxon>Bacillota</taxon>
        <taxon>Clostridia</taxon>
        <taxon>Peptostreptococcales</taxon>
        <taxon>Peptostreptococcaceae</taxon>
        <taxon>Romboutsia</taxon>
    </lineage>
</organism>
<sequence>MIQLDVSKQNIVIDEEGDYQIIGKTTEYNIYINCKASIELNEIDIDVQKKSTGAIILGTKADVIISFLSNNTIRSADNYGGIDINGKSVLLLKGDKNSYLNIYSGTSAAGIGGGYGKDLEGEVTIDSGNINIISTREGAGIGGGNGTNGGGHLSGKLTINGGIINITPGDYGGAAIGGGCCGDLSGNVYINGGVINCISGKYSIGSGIGGGYDANLSGNVLINSGEILASGGEGGAGIGSGIKVKNGGDLSGNVIIKGGKVNAIGGAYIGEYGGAGIGSGYGGNLSGNILLVAGEITAKGSGSAYDIGSGSNGEITGDVGIKVKEIEVTPTSLFLNIAQSKKISTNVILNPTIHADISNYQKIDYESENINIAIVDEDGVVTGLGEGKTKVIVTSLFDKTKSATCDIEVNGKNIIIGKIDLLIDVEKDEIDPVDLDRIVCYGNNPRIKKLYTNSSIDEINFKLTPPECEDVINAIAKYKHMYIYLYLNYSIALYTSSKCTEDLTIYALQPDCISCNIDFCLNIDETFVIDDYKILINPTYEIDKTYSQKYYIFKIKGSIELVKVL</sequence>
<dbReference type="Pfam" id="PF02368">
    <property type="entry name" value="Big_2"/>
    <property type="match status" value="1"/>
</dbReference>
<gene>
    <name evidence="2" type="ORF">SAMN04515677_102159</name>
</gene>
<dbReference type="SUPFAM" id="SSF49373">
    <property type="entry name" value="Invasin/intimin cell-adhesion fragments"/>
    <property type="match status" value="1"/>
</dbReference>
<dbReference type="Proteomes" id="UP000199068">
    <property type="component" value="Unassembled WGS sequence"/>
</dbReference>
<dbReference type="InterPro" id="IPR003343">
    <property type="entry name" value="Big_2"/>
</dbReference>
<dbReference type="Gene3D" id="2.60.40.1080">
    <property type="match status" value="1"/>
</dbReference>
<name>A0A1G9KIP1_9FIRM</name>
<dbReference type="EMBL" id="FNGW01000002">
    <property type="protein sequence ID" value="SDL49502.1"/>
    <property type="molecule type" value="Genomic_DNA"/>
</dbReference>
<dbReference type="AlphaFoldDB" id="A0A1G9KIP1"/>
<evidence type="ECO:0000313" key="3">
    <source>
        <dbReference type="Proteomes" id="UP000199068"/>
    </source>
</evidence>
<proteinExistence type="predicted"/>
<protein>
    <submittedName>
        <fullName evidence="2">Ig-like domain (Group 2)</fullName>
    </submittedName>
</protein>
<evidence type="ECO:0000259" key="1">
    <source>
        <dbReference type="Pfam" id="PF02368"/>
    </source>
</evidence>
<reference evidence="2 3" key="1">
    <citation type="submission" date="2016-10" db="EMBL/GenBank/DDBJ databases">
        <authorList>
            <person name="de Groot N.N."/>
        </authorList>
    </citation>
    <scope>NUCLEOTIDE SEQUENCE [LARGE SCALE GENOMIC DNA]</scope>
    <source>
        <strain evidence="2 3">DSM 797</strain>
    </source>
</reference>